<organism evidence="2 3">
    <name type="scientific">Colletotrichum kahawae</name>
    <name type="common">Coffee berry disease fungus</name>
    <dbReference type="NCBI Taxonomy" id="34407"/>
    <lineage>
        <taxon>Eukaryota</taxon>
        <taxon>Fungi</taxon>
        <taxon>Dikarya</taxon>
        <taxon>Ascomycota</taxon>
        <taxon>Pezizomycotina</taxon>
        <taxon>Sordariomycetes</taxon>
        <taxon>Hypocreomycetidae</taxon>
        <taxon>Glomerellales</taxon>
        <taxon>Glomerellaceae</taxon>
        <taxon>Colletotrichum</taxon>
        <taxon>Colletotrichum gloeosporioides species complex</taxon>
    </lineage>
</organism>
<gene>
    <name evidence="2" type="ORF">CKAH01_09345</name>
</gene>
<evidence type="ECO:0000256" key="1">
    <source>
        <dbReference type="SAM" id="MobiDB-lite"/>
    </source>
</evidence>
<comment type="caution">
    <text evidence="2">The sequence shown here is derived from an EMBL/GenBank/DDBJ whole genome shotgun (WGS) entry which is preliminary data.</text>
</comment>
<reference evidence="2" key="1">
    <citation type="submission" date="2023-02" db="EMBL/GenBank/DDBJ databases">
        <title>Colletotrichum kahawae CIFC_Que2 genome sequencing and assembly.</title>
        <authorList>
            <person name="Baroncelli R."/>
        </authorList>
    </citation>
    <scope>NUCLEOTIDE SEQUENCE</scope>
    <source>
        <strain evidence="2">CIFC_Que2</strain>
    </source>
</reference>
<feature type="non-terminal residue" evidence="2">
    <location>
        <position position="1"/>
    </location>
</feature>
<protein>
    <submittedName>
        <fullName evidence="2">Pol-like protein</fullName>
    </submittedName>
</protein>
<feature type="region of interest" description="Disordered" evidence="1">
    <location>
        <begin position="47"/>
        <end position="77"/>
    </location>
</feature>
<name>A0AAE0D0J2_COLKA</name>
<dbReference type="AlphaFoldDB" id="A0AAE0D0J2"/>
<dbReference type="EMBL" id="VYYT01000632">
    <property type="protein sequence ID" value="KAK2730910.1"/>
    <property type="molecule type" value="Genomic_DNA"/>
</dbReference>
<sequence>IYIKLPKDDYHGWLLKARDTRKCFNCNQISYITIWCPKLKRSYPTKVKKAKKQEESSNKSPIEELGSSEAKESSGKE</sequence>
<accession>A0AAE0D0J2</accession>
<proteinExistence type="predicted"/>
<evidence type="ECO:0000313" key="2">
    <source>
        <dbReference type="EMBL" id="KAK2730910.1"/>
    </source>
</evidence>
<keyword evidence="3" id="KW-1185">Reference proteome</keyword>
<dbReference type="Proteomes" id="UP001281614">
    <property type="component" value="Unassembled WGS sequence"/>
</dbReference>
<evidence type="ECO:0000313" key="3">
    <source>
        <dbReference type="Proteomes" id="UP001281614"/>
    </source>
</evidence>